<keyword evidence="2" id="KW-1185">Reference proteome</keyword>
<dbReference type="RefSeq" id="WP_150170492.1">
    <property type="nucleotide sequence ID" value="NZ_CP029193.1"/>
</dbReference>
<sequence length="369" mass="40827">MTSNTSNTWEILDLPPGVRPDPDEYIKAAMEWHFGPDTGSPYWLERAKSLDFDPRTEITSLAALVRFPNVASELRTVRAEDLIPRGYGENPDVRGVFESGGTTGAPKRVVLHGDWRRRLLHWTGEQLDAHGFPRGANWLGIVPSGPHIVGEFFRGSATTHGRHGFTIDLDPRWVKRLISGGRGGEADDYAEHVVDQAADVLRSQDIGILTVTPPILDRIARRDELVELINDKVRAIRWGGTQLDPDSRQVYRTEIFPDTVFSGNYGSTMILGFAGERPGLGDDDPCVFDTLSPYVTFSVVDPETMRPVPYGERGRVVASHVSKSFLLPNNLERDLATRVEPLDGGPGDSVADIAPVSRFENEDVVEGVY</sequence>
<dbReference type="AlphaFoldDB" id="A0A5P2BDY7"/>
<dbReference type="EMBL" id="CP029193">
    <property type="protein sequence ID" value="QES28546.1"/>
    <property type="molecule type" value="Genomic_DNA"/>
</dbReference>
<name>A0A5P2BDY7_STRVZ</name>
<reference evidence="1 2" key="1">
    <citation type="submission" date="2018-05" db="EMBL/GenBank/DDBJ databases">
        <title>Streptomyces venezuelae.</title>
        <authorList>
            <person name="Kim W."/>
            <person name="Lee N."/>
            <person name="Cho B.-K."/>
        </authorList>
    </citation>
    <scope>NUCLEOTIDE SEQUENCE [LARGE SCALE GENOMIC DNA]</scope>
    <source>
        <strain evidence="1 2">ATCC 14583</strain>
    </source>
</reference>
<evidence type="ECO:0000313" key="2">
    <source>
        <dbReference type="Proteomes" id="UP000323046"/>
    </source>
</evidence>
<dbReference type="SUPFAM" id="SSF56801">
    <property type="entry name" value="Acetyl-CoA synthetase-like"/>
    <property type="match status" value="1"/>
</dbReference>
<protein>
    <submittedName>
        <fullName evidence="1">Phenazine antibiotic biosynthesis protein</fullName>
    </submittedName>
</protein>
<dbReference type="OrthoDB" id="179194at2"/>
<dbReference type="InterPro" id="IPR042099">
    <property type="entry name" value="ANL_N_sf"/>
</dbReference>
<proteinExistence type="predicted"/>
<organism evidence="1 2">
    <name type="scientific">Streptomyces venezuelae</name>
    <dbReference type="NCBI Taxonomy" id="54571"/>
    <lineage>
        <taxon>Bacteria</taxon>
        <taxon>Bacillati</taxon>
        <taxon>Actinomycetota</taxon>
        <taxon>Actinomycetes</taxon>
        <taxon>Kitasatosporales</taxon>
        <taxon>Streptomycetaceae</taxon>
        <taxon>Streptomyces</taxon>
    </lineage>
</organism>
<dbReference type="Proteomes" id="UP000323046">
    <property type="component" value="Chromosome"/>
</dbReference>
<accession>A0A5P2BDY7</accession>
<evidence type="ECO:0000313" key="1">
    <source>
        <dbReference type="EMBL" id="QES28546.1"/>
    </source>
</evidence>
<dbReference type="Gene3D" id="3.40.50.12780">
    <property type="entry name" value="N-terminal domain of ligase-like"/>
    <property type="match status" value="1"/>
</dbReference>
<gene>
    <name evidence="1" type="ORF">DEJ47_20805</name>
</gene>